<feature type="transmembrane region" description="Helical" evidence="1">
    <location>
        <begin position="25"/>
        <end position="46"/>
    </location>
</feature>
<sequence>FQVNSYKKLKIAFFKRVTAINRLRSYYFTRLLKVLISSILGFLKIINSI</sequence>
<keyword evidence="3" id="KW-1185">Reference proteome</keyword>
<evidence type="ECO:0000256" key="1">
    <source>
        <dbReference type="SAM" id="Phobius"/>
    </source>
</evidence>
<gene>
    <name evidence="2" type="ORF">K469DRAFT_597147</name>
</gene>
<dbReference type="EMBL" id="ML994669">
    <property type="protein sequence ID" value="KAF2179204.1"/>
    <property type="molecule type" value="Genomic_DNA"/>
</dbReference>
<proteinExistence type="predicted"/>
<keyword evidence="1" id="KW-0472">Membrane</keyword>
<feature type="non-terminal residue" evidence="2">
    <location>
        <position position="1"/>
    </location>
</feature>
<reference evidence="2" key="1">
    <citation type="journal article" date="2020" name="Stud. Mycol.">
        <title>101 Dothideomycetes genomes: a test case for predicting lifestyles and emergence of pathogens.</title>
        <authorList>
            <person name="Haridas S."/>
            <person name="Albert R."/>
            <person name="Binder M."/>
            <person name="Bloem J."/>
            <person name="Labutti K."/>
            <person name="Salamov A."/>
            <person name="Andreopoulos B."/>
            <person name="Baker S."/>
            <person name="Barry K."/>
            <person name="Bills G."/>
            <person name="Bluhm B."/>
            <person name="Cannon C."/>
            <person name="Castanera R."/>
            <person name="Culley D."/>
            <person name="Daum C."/>
            <person name="Ezra D."/>
            <person name="Gonzalez J."/>
            <person name="Henrissat B."/>
            <person name="Kuo A."/>
            <person name="Liang C."/>
            <person name="Lipzen A."/>
            <person name="Lutzoni F."/>
            <person name="Magnuson J."/>
            <person name="Mondo S."/>
            <person name="Nolan M."/>
            <person name="Ohm R."/>
            <person name="Pangilinan J."/>
            <person name="Park H.-J."/>
            <person name="Ramirez L."/>
            <person name="Alfaro M."/>
            <person name="Sun H."/>
            <person name="Tritt A."/>
            <person name="Yoshinaga Y."/>
            <person name="Zwiers L.-H."/>
            <person name="Turgeon B."/>
            <person name="Goodwin S."/>
            <person name="Spatafora J."/>
            <person name="Crous P."/>
            <person name="Grigoriev I."/>
        </authorList>
    </citation>
    <scope>NUCLEOTIDE SEQUENCE</scope>
    <source>
        <strain evidence="2">CBS 207.26</strain>
    </source>
</reference>
<evidence type="ECO:0000313" key="3">
    <source>
        <dbReference type="Proteomes" id="UP000800200"/>
    </source>
</evidence>
<name>A0A6A6DI36_9PEZI</name>
<protein>
    <submittedName>
        <fullName evidence="2">Uncharacterized protein</fullName>
    </submittedName>
</protein>
<dbReference type="Proteomes" id="UP000800200">
    <property type="component" value="Unassembled WGS sequence"/>
</dbReference>
<dbReference type="AlphaFoldDB" id="A0A6A6DI36"/>
<keyword evidence="1" id="KW-1133">Transmembrane helix</keyword>
<evidence type="ECO:0000313" key="2">
    <source>
        <dbReference type="EMBL" id="KAF2179204.1"/>
    </source>
</evidence>
<keyword evidence="1" id="KW-0812">Transmembrane</keyword>
<accession>A0A6A6DI36</accession>
<organism evidence="2 3">
    <name type="scientific">Zopfia rhizophila CBS 207.26</name>
    <dbReference type="NCBI Taxonomy" id="1314779"/>
    <lineage>
        <taxon>Eukaryota</taxon>
        <taxon>Fungi</taxon>
        <taxon>Dikarya</taxon>
        <taxon>Ascomycota</taxon>
        <taxon>Pezizomycotina</taxon>
        <taxon>Dothideomycetes</taxon>
        <taxon>Dothideomycetes incertae sedis</taxon>
        <taxon>Zopfiaceae</taxon>
        <taxon>Zopfia</taxon>
    </lineage>
</organism>